<evidence type="ECO:0000259" key="3">
    <source>
        <dbReference type="Pfam" id="PF04717"/>
    </source>
</evidence>
<dbReference type="InterPro" id="IPR037026">
    <property type="entry name" value="Vgr_OB-fold_dom_sf"/>
</dbReference>
<dbReference type="InterPro" id="IPR028244">
    <property type="entry name" value="T6SS_Rhs_Vgr_dom"/>
</dbReference>
<dbReference type="InterPro" id="IPR018769">
    <property type="entry name" value="VgrG2_DUF2345"/>
</dbReference>
<dbReference type="InterPro" id="IPR006533">
    <property type="entry name" value="T6SS_Vgr_RhsGE"/>
</dbReference>
<evidence type="ECO:0000256" key="1">
    <source>
        <dbReference type="ARBA" id="ARBA00005558"/>
    </source>
</evidence>
<dbReference type="Gene3D" id="3.55.50.10">
    <property type="entry name" value="Baseplate protein-like domains"/>
    <property type="match status" value="1"/>
</dbReference>
<dbReference type="Pfam" id="PF04717">
    <property type="entry name" value="Phage_base_V"/>
    <property type="match status" value="1"/>
</dbReference>
<dbReference type="NCBIfam" id="TIGR01646">
    <property type="entry name" value="vgr_GE"/>
    <property type="match status" value="1"/>
</dbReference>
<evidence type="ECO:0000259" key="5">
    <source>
        <dbReference type="Pfam" id="PF13296"/>
    </source>
</evidence>
<comment type="similarity">
    <text evidence="1">Belongs to the VgrG protein family.</text>
</comment>
<dbReference type="Pfam" id="PF05954">
    <property type="entry name" value="Phage_GPD"/>
    <property type="match status" value="1"/>
</dbReference>
<feature type="region of interest" description="Disordered" evidence="2">
    <location>
        <begin position="813"/>
        <end position="836"/>
    </location>
</feature>
<dbReference type="RefSeq" id="WP_124149296.1">
    <property type="nucleotide sequence ID" value="NZ_RQIS01000001.1"/>
</dbReference>
<feature type="domain" description="Putative type VI secretion system Rhs element associated Vgr" evidence="5">
    <location>
        <begin position="518"/>
        <end position="621"/>
    </location>
</feature>
<dbReference type="Proteomes" id="UP000272778">
    <property type="component" value="Unassembled WGS sequence"/>
</dbReference>
<dbReference type="InterPro" id="IPR006531">
    <property type="entry name" value="Gp5/Vgr_OB"/>
</dbReference>
<evidence type="ECO:0000313" key="6">
    <source>
        <dbReference type="EMBL" id="RQH09899.1"/>
    </source>
</evidence>
<feature type="domain" description="DUF2345" evidence="4">
    <location>
        <begin position="662"/>
        <end position="811"/>
    </location>
</feature>
<feature type="domain" description="Gp5/Type VI secretion system Vgr protein OB-fold" evidence="3">
    <location>
        <begin position="430"/>
        <end position="497"/>
    </location>
</feature>
<proteinExistence type="inferred from homology"/>
<reference evidence="6 7" key="1">
    <citation type="submission" date="2018-11" db="EMBL/GenBank/DDBJ databases">
        <title>Paraburkholderia sp. DHOA04, isolated from soil.</title>
        <authorList>
            <person name="Gao Z.-H."/>
            <person name="Qiu L.-H."/>
            <person name="Fu J.-C."/>
        </authorList>
    </citation>
    <scope>NUCLEOTIDE SEQUENCE [LARGE SCALE GENOMIC DNA]</scope>
    <source>
        <strain evidence="6 7">DHOA04</strain>
    </source>
</reference>
<dbReference type="OrthoDB" id="8590234at2"/>
<dbReference type="Gene3D" id="4.10.220.110">
    <property type="match status" value="1"/>
</dbReference>
<evidence type="ECO:0000313" key="7">
    <source>
        <dbReference type="Proteomes" id="UP000272778"/>
    </source>
</evidence>
<dbReference type="InterPro" id="IPR017847">
    <property type="entry name" value="T6SS_RhsGE_Vgr_subset"/>
</dbReference>
<dbReference type="SUPFAM" id="SSF69279">
    <property type="entry name" value="Phage tail proteins"/>
    <property type="match status" value="2"/>
</dbReference>
<dbReference type="Gene3D" id="2.40.50.230">
    <property type="entry name" value="Gp5 N-terminal domain"/>
    <property type="match status" value="1"/>
</dbReference>
<dbReference type="SUPFAM" id="SSF69255">
    <property type="entry name" value="gp5 N-terminal domain-like"/>
    <property type="match status" value="1"/>
</dbReference>
<dbReference type="EMBL" id="RQIS01000001">
    <property type="protein sequence ID" value="RQH09899.1"/>
    <property type="molecule type" value="Genomic_DNA"/>
</dbReference>
<comment type="caution">
    <text evidence="6">The sequence shown here is derived from an EMBL/GenBank/DDBJ whole genome shotgun (WGS) entry which is preliminary data.</text>
</comment>
<evidence type="ECO:0000259" key="4">
    <source>
        <dbReference type="Pfam" id="PF10106"/>
    </source>
</evidence>
<sequence length="836" mass="90712">MASQALDKALTSGYAQSDRLATLDTPVGEDWLVPLYIRINARLGRNFEVVVDAASTHDDDIKLSALMLQPVTLWIRQTNGNYLPIHGYVQCARRIGSDGGVTYFQLHFSSWLSLLKLSSDRRDWQEVQGQQVLSDVFGKHPQAQGSYNFDLRSPIRSYSNRVQWETDWSFVHRSMEEVGVFPRFDFAKDGKSHKVVISDDLYFAPQLPQQELKFSRAATNEEFDGLTQLSEQHEAQSATLTTATADYKRPDLNKQVSTPALNTDELPAQGEDYLYTGSQSWGERDLGEQQARIHTEEWASRAKRYFGVGSPRYALPGYWFKLSGHPEFDTLPEQDRELAIIASDWLIQNNVPGMDALARFPKSLRTEVELAKGAGSGTGVSHPDGSVGFIQVEIEAQRRRVPFRSPFEHRKPEMHMQTGIVATAENQEVTTDDGNRVKVWMTYSRKDRNEKASAWIRAAMPDAGAKRGGYFPLRKGDQVLIAFVNGDCDMPVIISRLHGGETMPVWNTNGLMSGFRSREYGGDGFNQLVLDDSSGQNRVHLYTTSYASHLHLGYLIDHADNTRGAFLGRGFDLKSGAYGAVRAEQGLYVSTQPASAQPMNVTATTEQLAGAEALLDTLSKASESSQAESLQDGHDALKAFTDATQQSVAGTTANGGSTAGGGTGNASGFAKPVMLLSSPEGIAISTQQSAHISANLHANVVAGNNVNIGAGKSLLASVMDKISLFAQNLGIKVFAAKGPISIQAQSGPVTMAGLEDVTVESSNGRVVITAAKEVWIGAGGSYISIKSGVIENVTTGQILEKCADWDKPGGASGTVLDPLKSRPVSMDGGRGSLFSG</sequence>
<name>A0A3N6N1H4_9BURK</name>
<organism evidence="6 7">
    <name type="scientific">Paraburkholderia dinghuensis</name>
    <dbReference type="NCBI Taxonomy" id="2305225"/>
    <lineage>
        <taxon>Bacteria</taxon>
        <taxon>Pseudomonadati</taxon>
        <taxon>Pseudomonadota</taxon>
        <taxon>Betaproteobacteria</taxon>
        <taxon>Burkholderiales</taxon>
        <taxon>Burkholderiaceae</taxon>
        <taxon>Paraburkholderia</taxon>
    </lineage>
</organism>
<dbReference type="Pfam" id="PF10106">
    <property type="entry name" value="DUF2345"/>
    <property type="match status" value="1"/>
</dbReference>
<keyword evidence="7" id="KW-1185">Reference proteome</keyword>
<dbReference type="AlphaFoldDB" id="A0A3N6N1H4"/>
<dbReference type="Pfam" id="PF13296">
    <property type="entry name" value="T6SS_Vgr"/>
    <property type="match status" value="1"/>
</dbReference>
<protein>
    <submittedName>
        <fullName evidence="6">Type VI secretion system tip protein VgrG</fullName>
    </submittedName>
</protein>
<accession>A0A3N6N1H4</accession>
<dbReference type="Gene3D" id="2.30.110.50">
    <property type="match status" value="1"/>
</dbReference>
<gene>
    <name evidence="6" type="ORF">D1Y85_01800</name>
</gene>
<dbReference type="NCBIfam" id="TIGR03361">
    <property type="entry name" value="VI_Rhs_Vgr"/>
    <property type="match status" value="1"/>
</dbReference>
<evidence type="ECO:0000256" key="2">
    <source>
        <dbReference type="SAM" id="MobiDB-lite"/>
    </source>
</evidence>